<reference evidence="1" key="1">
    <citation type="journal article" date="2021" name="PeerJ">
        <title>Extensive microbial diversity within the chicken gut microbiome revealed by metagenomics and culture.</title>
        <authorList>
            <person name="Gilroy R."/>
            <person name="Ravi A."/>
            <person name="Getino M."/>
            <person name="Pursley I."/>
            <person name="Horton D.L."/>
            <person name="Alikhan N.F."/>
            <person name="Baker D."/>
            <person name="Gharbi K."/>
            <person name="Hall N."/>
            <person name="Watson M."/>
            <person name="Adriaenssens E.M."/>
            <person name="Foster-Nyarko E."/>
            <person name="Jarju S."/>
            <person name="Secka A."/>
            <person name="Antonio M."/>
            <person name="Oren A."/>
            <person name="Chaudhuri R.R."/>
            <person name="La Ragione R."/>
            <person name="Hildebrand F."/>
            <person name="Pallen M.J."/>
        </authorList>
    </citation>
    <scope>NUCLEOTIDE SEQUENCE</scope>
    <source>
        <strain evidence="1">742</strain>
    </source>
</reference>
<accession>A0A9E2KK57</accession>
<protein>
    <recommendedName>
        <fullName evidence="3">Twitching motility protein PilT</fullName>
    </recommendedName>
</protein>
<reference evidence="1" key="2">
    <citation type="submission" date="2021-04" db="EMBL/GenBank/DDBJ databases">
        <authorList>
            <person name="Gilroy R."/>
        </authorList>
    </citation>
    <scope>NUCLEOTIDE SEQUENCE</scope>
    <source>
        <strain evidence="1">742</strain>
    </source>
</reference>
<evidence type="ECO:0000313" key="1">
    <source>
        <dbReference type="EMBL" id="MBU3819372.1"/>
    </source>
</evidence>
<dbReference type="AlphaFoldDB" id="A0A9E2KK57"/>
<evidence type="ECO:0000313" key="2">
    <source>
        <dbReference type="Proteomes" id="UP000824178"/>
    </source>
</evidence>
<sequence length="134" mass="14453">MIKLIVGTKGSGKTKAMIDMINDAVKTTKGNVVVVEKGMKLTYDIASAARLIDLDEYKINGGEMLYGFVAGLLASNYDITEMYIDGILKVLDHDVNRLGTVLDEIAAIAGDTVKVTVTVSADEGMLPHDVKKYL</sequence>
<organism evidence="1 2">
    <name type="scientific">Candidatus Faecalibacterium intestinavium</name>
    <dbReference type="NCBI Taxonomy" id="2838580"/>
    <lineage>
        <taxon>Bacteria</taxon>
        <taxon>Bacillati</taxon>
        <taxon>Bacillota</taxon>
        <taxon>Clostridia</taxon>
        <taxon>Eubacteriales</taxon>
        <taxon>Oscillospiraceae</taxon>
        <taxon>Faecalibacterium</taxon>
    </lineage>
</organism>
<evidence type="ECO:0008006" key="3">
    <source>
        <dbReference type="Google" id="ProtNLM"/>
    </source>
</evidence>
<comment type="caution">
    <text evidence="1">The sequence shown here is derived from an EMBL/GenBank/DDBJ whole genome shotgun (WGS) entry which is preliminary data.</text>
</comment>
<proteinExistence type="predicted"/>
<name>A0A9E2KK57_9FIRM</name>
<dbReference type="Proteomes" id="UP000824178">
    <property type="component" value="Unassembled WGS sequence"/>
</dbReference>
<dbReference type="EMBL" id="JAHLFH010000062">
    <property type="protein sequence ID" value="MBU3819372.1"/>
    <property type="molecule type" value="Genomic_DNA"/>
</dbReference>
<gene>
    <name evidence="1" type="ORF">H9864_03235</name>
</gene>